<gene>
    <name evidence="1" type="ORF">ATANTOWER_007636</name>
</gene>
<proteinExistence type="predicted"/>
<evidence type="ECO:0000313" key="2">
    <source>
        <dbReference type="Proteomes" id="UP001345963"/>
    </source>
</evidence>
<sequence length="110" mass="12607">MGSVAICAHGGRVMKKLPVFIFKSDILRNGKMLMECLWAKTVTYGLGFSLSLIHMRTQLLVSSTDEFWENKQLQEEEKTIRLDGLPNFIIYYGLPAMHTQLQPEPSLRFT</sequence>
<accession>A0ABU7CDG8</accession>
<dbReference type="EMBL" id="JAHUTI010088701">
    <property type="protein sequence ID" value="MED6260206.1"/>
    <property type="molecule type" value="Genomic_DNA"/>
</dbReference>
<evidence type="ECO:0000313" key="1">
    <source>
        <dbReference type="EMBL" id="MED6260206.1"/>
    </source>
</evidence>
<name>A0ABU7CDG8_9TELE</name>
<dbReference type="Proteomes" id="UP001345963">
    <property type="component" value="Unassembled WGS sequence"/>
</dbReference>
<organism evidence="1 2">
    <name type="scientific">Ataeniobius toweri</name>
    <dbReference type="NCBI Taxonomy" id="208326"/>
    <lineage>
        <taxon>Eukaryota</taxon>
        <taxon>Metazoa</taxon>
        <taxon>Chordata</taxon>
        <taxon>Craniata</taxon>
        <taxon>Vertebrata</taxon>
        <taxon>Euteleostomi</taxon>
        <taxon>Actinopterygii</taxon>
        <taxon>Neopterygii</taxon>
        <taxon>Teleostei</taxon>
        <taxon>Neoteleostei</taxon>
        <taxon>Acanthomorphata</taxon>
        <taxon>Ovalentaria</taxon>
        <taxon>Atherinomorphae</taxon>
        <taxon>Cyprinodontiformes</taxon>
        <taxon>Goodeidae</taxon>
        <taxon>Ataeniobius</taxon>
    </lineage>
</organism>
<reference evidence="1 2" key="1">
    <citation type="submission" date="2021-07" db="EMBL/GenBank/DDBJ databases">
        <authorList>
            <person name="Palmer J.M."/>
        </authorList>
    </citation>
    <scope>NUCLEOTIDE SEQUENCE [LARGE SCALE GENOMIC DNA]</scope>
    <source>
        <strain evidence="1 2">AT_MEX2019</strain>
        <tissue evidence="1">Muscle</tissue>
    </source>
</reference>
<comment type="caution">
    <text evidence="1">The sequence shown here is derived from an EMBL/GenBank/DDBJ whole genome shotgun (WGS) entry which is preliminary data.</text>
</comment>
<keyword evidence="2" id="KW-1185">Reference proteome</keyword>
<protein>
    <submittedName>
        <fullName evidence="1">Uncharacterized protein</fullName>
    </submittedName>
</protein>